<protein>
    <recommendedName>
        <fullName evidence="4">COP9 signalosome complex subunit 7</fullName>
    </recommendedName>
</protein>
<evidence type="ECO:0008006" key="4">
    <source>
        <dbReference type="Google" id="ProtNLM"/>
    </source>
</evidence>
<dbReference type="Proteomes" id="UP000836788">
    <property type="component" value="Chromosome 7"/>
</dbReference>
<evidence type="ECO:0000256" key="1">
    <source>
        <dbReference type="ARBA" id="ARBA00022790"/>
    </source>
</evidence>
<gene>
    <name evidence="3" type="ORF">PTTT1_LOCUS48969</name>
</gene>
<dbReference type="PANTHER" id="PTHR15350:SF5">
    <property type="entry name" value="COP9 SIGNALOSOME COMPLEX SUBUNIT 7"/>
    <property type="match status" value="1"/>
</dbReference>
<sequence>MESSMLLDTEVPLQPLLQAAEASRGSNISTIRSLVMRAISDKEIFCGFDQIILIVGKSLSESIEGEKMLQTLHLFSNGTYDDYEKHRERYVNLTEAQVFKLRQLTAMSVVEDACCNRQSAVSYLSLRQNLQLADNTAVEDVLVSCINARVLAGELCQRSASLFLNENGPAVSPRDVTLTSVDAMIERLRTWKDVLAHSQVVSTQIQAAAASQLSVHNNWNSLLQSPLQHHAVERNTAERGWDLSDVRRYGDGSIGTKGDPMEISRPDGAGRRQKRGRGSLQGNAAETSEFGSFEW</sequence>
<dbReference type="PANTHER" id="PTHR15350">
    <property type="entry name" value="COP9 SIGNALOSOME COMPLEX SUBUNIT 7/DENDRITIC CELL PROTEIN GA17"/>
    <property type="match status" value="1"/>
</dbReference>
<dbReference type="EMBL" id="OU594948">
    <property type="protein sequence ID" value="CAG9292452.1"/>
    <property type="molecule type" value="Genomic_DNA"/>
</dbReference>
<keyword evidence="1" id="KW-0736">Signalosome</keyword>
<reference evidence="3" key="1">
    <citation type="submission" date="2022-02" db="EMBL/GenBank/DDBJ databases">
        <authorList>
            <person name="Giguere J D."/>
        </authorList>
    </citation>
    <scope>NUCLEOTIDE SEQUENCE</scope>
    <source>
        <strain evidence="3">CCAP 1055/1</strain>
    </source>
</reference>
<feature type="compositionally biased region" description="Basic and acidic residues" evidence="2">
    <location>
        <begin position="259"/>
        <end position="270"/>
    </location>
</feature>
<dbReference type="AlphaFoldDB" id="A0A8J9TEX2"/>
<proteinExistence type="predicted"/>
<dbReference type="GO" id="GO:0008180">
    <property type="term" value="C:COP9 signalosome"/>
    <property type="evidence" value="ECO:0007669"/>
    <property type="project" value="UniProtKB-KW"/>
</dbReference>
<feature type="region of interest" description="Disordered" evidence="2">
    <location>
        <begin position="251"/>
        <end position="295"/>
    </location>
</feature>
<feature type="compositionally biased region" description="Polar residues" evidence="2">
    <location>
        <begin position="280"/>
        <end position="295"/>
    </location>
</feature>
<evidence type="ECO:0000256" key="2">
    <source>
        <dbReference type="SAM" id="MobiDB-lite"/>
    </source>
</evidence>
<evidence type="ECO:0000313" key="3">
    <source>
        <dbReference type="EMBL" id="CAG9292452.1"/>
    </source>
</evidence>
<name>A0A8J9TEX2_PHATR</name>
<organism evidence="3">
    <name type="scientific">Phaeodactylum tricornutum</name>
    <name type="common">Diatom</name>
    <dbReference type="NCBI Taxonomy" id="2850"/>
    <lineage>
        <taxon>Eukaryota</taxon>
        <taxon>Sar</taxon>
        <taxon>Stramenopiles</taxon>
        <taxon>Ochrophyta</taxon>
        <taxon>Bacillariophyta</taxon>
        <taxon>Bacillariophyceae</taxon>
        <taxon>Bacillariophycidae</taxon>
        <taxon>Naviculales</taxon>
        <taxon>Phaeodactylaceae</taxon>
        <taxon>Phaeodactylum</taxon>
    </lineage>
</organism>
<accession>A0A8J9TEX2</accession>
<dbReference type="InterPro" id="IPR045237">
    <property type="entry name" value="COPS7/eIF3m"/>
</dbReference>